<keyword evidence="2" id="KW-1185">Reference proteome</keyword>
<dbReference type="EMBL" id="BGZK01000043">
    <property type="protein sequence ID" value="GBP10971.1"/>
    <property type="molecule type" value="Genomic_DNA"/>
</dbReference>
<dbReference type="AlphaFoldDB" id="A0A4C1TCD8"/>
<gene>
    <name evidence="1" type="ORF">EVAR_5527_1</name>
</gene>
<accession>A0A4C1TCD8</accession>
<organism evidence="1 2">
    <name type="scientific">Eumeta variegata</name>
    <name type="common">Bagworm moth</name>
    <name type="synonym">Eumeta japonica</name>
    <dbReference type="NCBI Taxonomy" id="151549"/>
    <lineage>
        <taxon>Eukaryota</taxon>
        <taxon>Metazoa</taxon>
        <taxon>Ecdysozoa</taxon>
        <taxon>Arthropoda</taxon>
        <taxon>Hexapoda</taxon>
        <taxon>Insecta</taxon>
        <taxon>Pterygota</taxon>
        <taxon>Neoptera</taxon>
        <taxon>Endopterygota</taxon>
        <taxon>Lepidoptera</taxon>
        <taxon>Glossata</taxon>
        <taxon>Ditrysia</taxon>
        <taxon>Tineoidea</taxon>
        <taxon>Psychidae</taxon>
        <taxon>Oiketicinae</taxon>
        <taxon>Eumeta</taxon>
    </lineage>
</organism>
<dbReference type="Proteomes" id="UP000299102">
    <property type="component" value="Unassembled WGS sequence"/>
</dbReference>
<name>A0A4C1TCD8_EUMVA</name>
<evidence type="ECO:0000313" key="2">
    <source>
        <dbReference type="Proteomes" id="UP000299102"/>
    </source>
</evidence>
<comment type="caution">
    <text evidence="1">The sequence shown here is derived from an EMBL/GenBank/DDBJ whole genome shotgun (WGS) entry which is preliminary data.</text>
</comment>
<reference evidence="1 2" key="1">
    <citation type="journal article" date="2019" name="Commun. Biol.">
        <title>The bagworm genome reveals a unique fibroin gene that provides high tensile strength.</title>
        <authorList>
            <person name="Kono N."/>
            <person name="Nakamura H."/>
            <person name="Ohtoshi R."/>
            <person name="Tomita M."/>
            <person name="Numata K."/>
            <person name="Arakawa K."/>
        </authorList>
    </citation>
    <scope>NUCLEOTIDE SEQUENCE [LARGE SCALE GENOMIC DNA]</scope>
</reference>
<evidence type="ECO:0000313" key="1">
    <source>
        <dbReference type="EMBL" id="GBP10971.1"/>
    </source>
</evidence>
<protein>
    <submittedName>
        <fullName evidence="1">Uncharacterized protein</fullName>
    </submittedName>
</protein>
<sequence length="170" mass="18477">MKCNQAPRGSCALSPAYLYTLHLLYYSTELRKVPLAGITRAVLRTREISARVALRAGGPARPPHTLLWTARAPDRRVESRLLPPRVAVLVPLAAVDTRSGVTKSQNLPSPMRDAVGCFMRAPGRGGRLQIDPISRREVTSRRPAASHIYVAGGPSAEHVLNNDLCADAPR</sequence>
<proteinExistence type="predicted"/>